<sequence length="55" mass="6278">MRQREAARGKKGYTDFAIEPLRAAFLRETPRLGFWLETSRLSPQETVGAILAHFS</sequence>
<organism evidence="1 2">
    <name type="scientific">Candidatus Alectryocaccomicrobium excrementavium</name>
    <dbReference type="NCBI Taxonomy" id="2840668"/>
    <lineage>
        <taxon>Bacteria</taxon>
        <taxon>Bacillati</taxon>
        <taxon>Bacillota</taxon>
        <taxon>Clostridia</taxon>
        <taxon>Candidatus Alectryocaccomicrobium</taxon>
    </lineage>
</organism>
<accession>A0A9D1FZD1</accession>
<proteinExistence type="predicted"/>
<name>A0A9D1FZD1_9FIRM</name>
<evidence type="ECO:0000313" key="2">
    <source>
        <dbReference type="Proteomes" id="UP000824140"/>
    </source>
</evidence>
<gene>
    <name evidence="1" type="ORF">IAA84_04170</name>
</gene>
<reference evidence="1" key="1">
    <citation type="submission" date="2020-10" db="EMBL/GenBank/DDBJ databases">
        <authorList>
            <person name="Gilroy R."/>
        </authorList>
    </citation>
    <scope>NUCLEOTIDE SEQUENCE</scope>
    <source>
        <strain evidence="1">13766</strain>
    </source>
</reference>
<dbReference type="Proteomes" id="UP000824140">
    <property type="component" value="Unassembled WGS sequence"/>
</dbReference>
<reference evidence="1" key="2">
    <citation type="journal article" date="2021" name="PeerJ">
        <title>Extensive microbial diversity within the chicken gut microbiome revealed by metagenomics and culture.</title>
        <authorList>
            <person name="Gilroy R."/>
            <person name="Ravi A."/>
            <person name="Getino M."/>
            <person name="Pursley I."/>
            <person name="Horton D.L."/>
            <person name="Alikhan N.F."/>
            <person name="Baker D."/>
            <person name="Gharbi K."/>
            <person name="Hall N."/>
            <person name="Watson M."/>
            <person name="Adriaenssens E.M."/>
            <person name="Foster-Nyarko E."/>
            <person name="Jarju S."/>
            <person name="Secka A."/>
            <person name="Antonio M."/>
            <person name="Oren A."/>
            <person name="Chaudhuri R.R."/>
            <person name="La Ragione R."/>
            <person name="Hildebrand F."/>
            <person name="Pallen M.J."/>
        </authorList>
    </citation>
    <scope>NUCLEOTIDE SEQUENCE</scope>
    <source>
        <strain evidence="1">13766</strain>
    </source>
</reference>
<protein>
    <submittedName>
        <fullName evidence="1">Uncharacterized protein</fullName>
    </submittedName>
</protein>
<dbReference type="AlphaFoldDB" id="A0A9D1FZD1"/>
<comment type="caution">
    <text evidence="1">The sequence shown here is derived from an EMBL/GenBank/DDBJ whole genome shotgun (WGS) entry which is preliminary data.</text>
</comment>
<evidence type="ECO:0000313" key="1">
    <source>
        <dbReference type="EMBL" id="HIS92194.1"/>
    </source>
</evidence>
<dbReference type="EMBL" id="DVJN01000086">
    <property type="protein sequence ID" value="HIS92194.1"/>
    <property type="molecule type" value="Genomic_DNA"/>
</dbReference>